<dbReference type="InterPro" id="IPR020552">
    <property type="entry name" value="Inositol_monoPase_Li-sen"/>
</dbReference>
<evidence type="ECO:0000256" key="9">
    <source>
        <dbReference type="RuleBase" id="RU364068"/>
    </source>
</evidence>
<comment type="similarity">
    <text evidence="4 9">Belongs to the inositol monophosphatase superfamily.</text>
</comment>
<dbReference type="PRINTS" id="PR00378">
    <property type="entry name" value="LIIMPHPHTASE"/>
</dbReference>
<dbReference type="GO" id="GO:0046872">
    <property type="term" value="F:metal ion binding"/>
    <property type="evidence" value="ECO:0007669"/>
    <property type="project" value="UniProtKB-KW"/>
</dbReference>
<dbReference type="CDD" id="cd01639">
    <property type="entry name" value="IMPase"/>
    <property type="match status" value="1"/>
</dbReference>
<evidence type="ECO:0000256" key="5">
    <source>
        <dbReference type="ARBA" id="ARBA00022723"/>
    </source>
</evidence>
<dbReference type="Proteomes" id="UP000050795">
    <property type="component" value="Unassembled WGS sequence"/>
</dbReference>
<accession>A0AA85K7Z1</accession>
<feature type="binding site" evidence="8">
    <location>
        <position position="121"/>
    </location>
    <ligand>
        <name>Mg(2+)</name>
        <dbReference type="ChEBI" id="CHEBI:18420"/>
        <label>1</label>
        <note>catalytic</note>
    </ligand>
</feature>
<comment type="catalytic activity">
    <reaction evidence="1 9">
        <text>a myo-inositol phosphate + H2O = myo-inositol + phosphate</text>
        <dbReference type="Rhea" id="RHEA:24056"/>
        <dbReference type="ChEBI" id="CHEBI:15377"/>
        <dbReference type="ChEBI" id="CHEBI:17268"/>
        <dbReference type="ChEBI" id="CHEBI:43474"/>
        <dbReference type="ChEBI" id="CHEBI:84139"/>
        <dbReference type="EC" id="3.1.3.25"/>
    </reaction>
</comment>
<keyword evidence="7 8" id="KW-0460">Magnesium</keyword>
<evidence type="ECO:0000313" key="12">
    <source>
        <dbReference type="WBParaSite" id="TREG1_7280.3"/>
    </source>
</evidence>
<dbReference type="WBParaSite" id="TREG1_7280.3">
    <property type="protein sequence ID" value="TREG1_7280.3"/>
    <property type="gene ID" value="TREG1_7280"/>
</dbReference>
<dbReference type="PRINTS" id="PR00377">
    <property type="entry name" value="IMPHPHTASES"/>
</dbReference>
<dbReference type="Gene3D" id="3.30.540.10">
    <property type="entry name" value="Fructose-1,6-Bisphosphatase, subunit A, domain 1"/>
    <property type="match status" value="1"/>
</dbReference>
<comment type="cofactor">
    <cofactor evidence="2 8 9">
        <name>Mg(2+)</name>
        <dbReference type="ChEBI" id="CHEBI:18420"/>
    </cofactor>
</comment>
<evidence type="ECO:0000256" key="3">
    <source>
        <dbReference type="ARBA" id="ARBA00005152"/>
    </source>
</evidence>
<dbReference type="Gene3D" id="3.40.190.80">
    <property type="match status" value="1"/>
</dbReference>
<dbReference type="PANTHER" id="PTHR20854:SF4">
    <property type="entry name" value="INOSITOL-1-MONOPHOSPHATASE-RELATED"/>
    <property type="match status" value="1"/>
</dbReference>
<dbReference type="InterPro" id="IPR020583">
    <property type="entry name" value="Inositol_monoP_metal-BS"/>
</dbReference>
<dbReference type="WBParaSite" id="TREG1_7280.2">
    <property type="protein sequence ID" value="TREG1_7280.2"/>
    <property type="gene ID" value="TREG1_7280"/>
</dbReference>
<feature type="binding site" evidence="8">
    <location>
        <position position="123"/>
    </location>
    <ligand>
        <name>Mg(2+)</name>
        <dbReference type="ChEBI" id="CHEBI:18420"/>
        <label>1</label>
        <note>catalytic</note>
    </ligand>
</feature>
<evidence type="ECO:0000313" key="11">
    <source>
        <dbReference type="WBParaSite" id="TREG1_7280.2"/>
    </source>
</evidence>
<evidence type="ECO:0000256" key="1">
    <source>
        <dbReference type="ARBA" id="ARBA00001033"/>
    </source>
</evidence>
<sequence>MKSYRTYKTCWTFKPGNLLKSSVLDLHATSRLIHKYEIMVDILFINNLALKAGEMIEASFCKDTPFDKKESYADLVTEVDKAVENFICKEILTAFPTHKIIAEEAYSGNAQLTCSPTWIIDPIDGTSNFVSRFPFVCVSIAYYVNKEPELAVVYNPILKWCFHGIRSQGAFLNDKQIHTSKLKDLSQALVLTDWGGDRSPEVLDVKSNNMRQIISKARGVRTMGSAALHMCQIAAGNGDVFFEFGIHCWDYAAAILIVREAGGYCCNFDGKPVDLMARNVICAGTQELANAVIPLIRPVDYARD</sequence>
<keyword evidence="5 8" id="KW-0479">Metal-binding</keyword>
<reference evidence="10" key="1">
    <citation type="submission" date="2022-06" db="EMBL/GenBank/DDBJ databases">
        <authorList>
            <person name="Berger JAMES D."/>
            <person name="Berger JAMES D."/>
        </authorList>
    </citation>
    <scope>NUCLEOTIDE SEQUENCE [LARGE SCALE GENOMIC DNA]</scope>
</reference>
<evidence type="ECO:0000313" key="10">
    <source>
        <dbReference type="Proteomes" id="UP000050795"/>
    </source>
</evidence>
<reference evidence="11 12" key="2">
    <citation type="submission" date="2023-11" db="UniProtKB">
        <authorList>
            <consortium name="WormBaseParasite"/>
        </authorList>
    </citation>
    <scope>IDENTIFICATION</scope>
</reference>
<proteinExistence type="inferred from homology"/>
<dbReference type="GO" id="GO:0007165">
    <property type="term" value="P:signal transduction"/>
    <property type="evidence" value="ECO:0007669"/>
    <property type="project" value="TreeGrafter"/>
</dbReference>
<organism evidence="10 12">
    <name type="scientific">Trichobilharzia regenti</name>
    <name type="common">Nasal bird schistosome</name>
    <dbReference type="NCBI Taxonomy" id="157069"/>
    <lineage>
        <taxon>Eukaryota</taxon>
        <taxon>Metazoa</taxon>
        <taxon>Spiralia</taxon>
        <taxon>Lophotrochozoa</taxon>
        <taxon>Platyhelminthes</taxon>
        <taxon>Trematoda</taxon>
        <taxon>Digenea</taxon>
        <taxon>Strigeidida</taxon>
        <taxon>Schistosomatoidea</taxon>
        <taxon>Schistosomatidae</taxon>
        <taxon>Trichobilharzia</taxon>
    </lineage>
</organism>
<dbReference type="SUPFAM" id="SSF56655">
    <property type="entry name" value="Carbohydrate phosphatase"/>
    <property type="match status" value="1"/>
</dbReference>
<dbReference type="InterPro" id="IPR020550">
    <property type="entry name" value="Inositol_monophosphatase_CS"/>
</dbReference>
<feature type="binding site" evidence="8">
    <location>
        <position position="124"/>
    </location>
    <ligand>
        <name>Mg(2+)</name>
        <dbReference type="ChEBI" id="CHEBI:18420"/>
        <label>1</label>
        <note>catalytic</note>
    </ligand>
</feature>
<evidence type="ECO:0000256" key="6">
    <source>
        <dbReference type="ARBA" id="ARBA00022801"/>
    </source>
</evidence>
<feature type="binding site" evidence="8">
    <location>
        <position position="250"/>
    </location>
    <ligand>
        <name>Mg(2+)</name>
        <dbReference type="ChEBI" id="CHEBI:18420"/>
        <label>1</label>
        <note>catalytic</note>
    </ligand>
</feature>
<name>A0AA85K7Z1_TRIRE</name>
<dbReference type="InterPro" id="IPR033942">
    <property type="entry name" value="IMPase"/>
</dbReference>
<dbReference type="PANTHER" id="PTHR20854">
    <property type="entry name" value="INOSITOL MONOPHOSPHATASE"/>
    <property type="match status" value="1"/>
</dbReference>
<dbReference type="WBParaSite" id="TREG1_7280.5">
    <property type="protein sequence ID" value="TREG1_7280.5"/>
    <property type="gene ID" value="TREG1_7280"/>
</dbReference>
<dbReference type="EC" id="3.1.3.25" evidence="9"/>
<evidence type="ECO:0000256" key="2">
    <source>
        <dbReference type="ARBA" id="ARBA00001946"/>
    </source>
</evidence>
<dbReference type="GO" id="GO:0006020">
    <property type="term" value="P:inositol metabolic process"/>
    <property type="evidence" value="ECO:0007669"/>
    <property type="project" value="TreeGrafter"/>
</dbReference>
<keyword evidence="10" id="KW-1185">Reference proteome</keyword>
<evidence type="ECO:0000256" key="7">
    <source>
        <dbReference type="ARBA" id="ARBA00022842"/>
    </source>
</evidence>
<dbReference type="GO" id="GO:0008934">
    <property type="term" value="F:inositol monophosphate 1-phosphatase activity"/>
    <property type="evidence" value="ECO:0007669"/>
    <property type="project" value="InterPro"/>
</dbReference>
<dbReference type="PROSITE" id="PS00630">
    <property type="entry name" value="IMP_2"/>
    <property type="match status" value="1"/>
</dbReference>
<dbReference type="FunFam" id="3.40.190.80:FF:000002">
    <property type="entry name" value="Inositol-1-monophosphatase"/>
    <property type="match status" value="1"/>
</dbReference>
<dbReference type="InterPro" id="IPR000760">
    <property type="entry name" value="Inositol_monophosphatase-like"/>
</dbReference>
<evidence type="ECO:0000256" key="4">
    <source>
        <dbReference type="ARBA" id="ARBA00009759"/>
    </source>
</evidence>
<dbReference type="GO" id="GO:0046854">
    <property type="term" value="P:phosphatidylinositol phosphate biosynthetic process"/>
    <property type="evidence" value="ECO:0007669"/>
    <property type="project" value="InterPro"/>
</dbReference>
<dbReference type="FunFam" id="3.30.540.10:FF:000004">
    <property type="entry name" value="Inositol-1-monophosphatase"/>
    <property type="match status" value="1"/>
</dbReference>
<dbReference type="PROSITE" id="PS00629">
    <property type="entry name" value="IMP_1"/>
    <property type="match status" value="1"/>
</dbReference>
<dbReference type="Pfam" id="PF00459">
    <property type="entry name" value="Inositol_P"/>
    <property type="match status" value="1"/>
</dbReference>
<comment type="pathway">
    <text evidence="3 9">Polyol metabolism; myo-inositol biosynthesis; myo-inositol from D-glucose 6-phosphate: step 2/2.</text>
</comment>
<evidence type="ECO:0000256" key="8">
    <source>
        <dbReference type="PIRSR" id="PIRSR600760-2"/>
    </source>
</evidence>
<keyword evidence="6 9" id="KW-0378">Hydrolase</keyword>
<feature type="binding site" evidence="8">
    <location>
        <position position="103"/>
    </location>
    <ligand>
        <name>Mg(2+)</name>
        <dbReference type="ChEBI" id="CHEBI:18420"/>
        <label>1</label>
        <note>catalytic</note>
    </ligand>
</feature>
<protein>
    <recommendedName>
        <fullName evidence="9">Inositol-1-monophosphatase</fullName>
        <ecNumber evidence="9">3.1.3.25</ecNumber>
    </recommendedName>
</protein>
<dbReference type="AlphaFoldDB" id="A0AA85K7Z1"/>